<dbReference type="Proteomes" id="UP001497457">
    <property type="component" value="Chromosome 16b"/>
</dbReference>
<dbReference type="Gene3D" id="3.60.10.10">
    <property type="entry name" value="Endonuclease/exonuclease/phosphatase"/>
    <property type="match status" value="1"/>
</dbReference>
<evidence type="ECO:0000313" key="6">
    <source>
        <dbReference type="Proteomes" id="UP001497457"/>
    </source>
</evidence>
<accession>A0ABC8Y943</accession>
<keyword evidence="2" id="KW-0378">Hydrolase</keyword>
<reference evidence="6" key="1">
    <citation type="submission" date="2024-06" db="EMBL/GenBank/DDBJ databases">
        <authorList>
            <person name="Ryan C."/>
        </authorList>
    </citation>
    <scope>NUCLEOTIDE SEQUENCE [LARGE SCALE GENOMIC DNA]</scope>
</reference>
<name>A0ABC8Y943_9POAL</name>
<dbReference type="EMBL" id="OZ075126">
    <property type="protein sequence ID" value="CAL4938459.1"/>
    <property type="molecule type" value="Genomic_DNA"/>
</dbReference>
<dbReference type="FunFam" id="3.60.10.10:FF:000103">
    <property type="entry name" value="Type I inositol-1,4,5-trisphosphate 5-phosphatase CVP2"/>
    <property type="match status" value="1"/>
</dbReference>
<dbReference type="PANTHER" id="PTHR45666">
    <property type="entry name" value="TYPE IV INOSITOL POLYPHOSPHATE 5-PHOSPHATASE 9"/>
    <property type="match status" value="1"/>
</dbReference>
<dbReference type="PANTHER" id="PTHR45666:SF18">
    <property type="entry name" value="TYPE IV INOSITOL POLYPHOSPHATE 5-PHOSPHATASE 9"/>
    <property type="match status" value="1"/>
</dbReference>
<keyword evidence="6" id="KW-1185">Reference proteome</keyword>
<comment type="similarity">
    <text evidence="1">Belongs to the inositol polyphosphate 5-phosphatase family.</text>
</comment>
<evidence type="ECO:0000256" key="1">
    <source>
        <dbReference type="ARBA" id="ARBA00010768"/>
    </source>
</evidence>
<evidence type="ECO:0000256" key="3">
    <source>
        <dbReference type="SAM" id="MobiDB-lite"/>
    </source>
</evidence>
<dbReference type="GO" id="GO:0016787">
    <property type="term" value="F:hydrolase activity"/>
    <property type="evidence" value="ECO:0007669"/>
    <property type="project" value="UniProtKB-KW"/>
</dbReference>
<organism evidence="5 6">
    <name type="scientific">Urochloa decumbens</name>
    <dbReference type="NCBI Taxonomy" id="240449"/>
    <lineage>
        <taxon>Eukaryota</taxon>
        <taxon>Viridiplantae</taxon>
        <taxon>Streptophyta</taxon>
        <taxon>Embryophyta</taxon>
        <taxon>Tracheophyta</taxon>
        <taxon>Spermatophyta</taxon>
        <taxon>Magnoliopsida</taxon>
        <taxon>Liliopsida</taxon>
        <taxon>Poales</taxon>
        <taxon>Poaceae</taxon>
        <taxon>PACMAD clade</taxon>
        <taxon>Panicoideae</taxon>
        <taxon>Panicodae</taxon>
        <taxon>Paniceae</taxon>
        <taxon>Melinidinae</taxon>
        <taxon>Urochloa</taxon>
    </lineage>
</organism>
<protein>
    <recommendedName>
        <fullName evidence="4">Inositol polyphosphate-related phosphatase domain-containing protein</fullName>
    </recommendedName>
</protein>
<evidence type="ECO:0000313" key="5">
    <source>
        <dbReference type="EMBL" id="CAL4938459.1"/>
    </source>
</evidence>
<dbReference type="InterPro" id="IPR036691">
    <property type="entry name" value="Endo/exonu/phosph_ase_sf"/>
</dbReference>
<dbReference type="InterPro" id="IPR045849">
    <property type="entry name" value="IP5P_plant"/>
</dbReference>
<feature type="domain" description="Inositol polyphosphate-related phosphatase" evidence="4">
    <location>
        <begin position="74"/>
        <end position="427"/>
    </location>
</feature>
<evidence type="ECO:0000256" key="2">
    <source>
        <dbReference type="ARBA" id="ARBA00022801"/>
    </source>
</evidence>
<dbReference type="AlphaFoldDB" id="A0ABC8Y943"/>
<proteinExistence type="inferred from homology"/>
<dbReference type="SMART" id="SM00128">
    <property type="entry name" value="IPPc"/>
    <property type="match status" value="1"/>
</dbReference>
<dbReference type="InterPro" id="IPR000300">
    <property type="entry name" value="IPPc"/>
</dbReference>
<gene>
    <name evidence="5" type="ORF">URODEC1_LOCUS31239</name>
</gene>
<feature type="region of interest" description="Disordered" evidence="3">
    <location>
        <begin position="156"/>
        <end position="180"/>
    </location>
</feature>
<sequence>MLENQKQAEVLWPRLVANKLFRKTSGSHAFVADFPVADDDDAAAFVIDDGGCSPDADASRCVKRPRPQERNKNLKYKLFASTWNVGGVPPPDDLDLSEWLDAGDGPYDMYVLGFQEVVPLRARNVLGADKTRVGMRWIELIRSALNRPAAAGSAAAAAAGGRQKDQQKVHPLRSGGGGGEGALAAREYRCVVSKQMVGILLTVWVRADLQRFVRRASVSCVGCGVMGCLGNKGAVAVRFWLHDTSFCAVCCHLASGGRDGDEAHRNADATEILARATFPRGHALNLPHKILDHDRVILLGDLNYRISLPEAKTRLLVERRDWKTLLENDQLRAEVTRAGGAFRGWSEGDIAFSPTYKYYPNSDTYYGAGTGGGGGRKGEKRRAPAWCDRILWHGAGLRQTRYDRCESRLSDHRPVRAVFTVEVDAPRNLNSLRSFFMSERFDAARTNPAAVDRLLRKDHANSARFAETL</sequence>
<dbReference type="Pfam" id="PF22669">
    <property type="entry name" value="Exo_endo_phos2"/>
    <property type="match status" value="1"/>
</dbReference>
<evidence type="ECO:0000259" key="4">
    <source>
        <dbReference type="SMART" id="SM00128"/>
    </source>
</evidence>
<dbReference type="SUPFAM" id="SSF56219">
    <property type="entry name" value="DNase I-like"/>
    <property type="match status" value="1"/>
</dbReference>
<reference evidence="5 6" key="2">
    <citation type="submission" date="2024-10" db="EMBL/GenBank/DDBJ databases">
        <authorList>
            <person name="Ryan C."/>
        </authorList>
    </citation>
    <scope>NUCLEOTIDE SEQUENCE [LARGE SCALE GENOMIC DNA]</scope>
</reference>